<reference evidence="1 2" key="1">
    <citation type="journal article" date="2024" name="Nat. Commun.">
        <title>Phylogenomics reveals the evolutionary origins of lichenization in chlorophyte algae.</title>
        <authorList>
            <person name="Puginier C."/>
            <person name="Libourel C."/>
            <person name="Otte J."/>
            <person name="Skaloud P."/>
            <person name="Haon M."/>
            <person name="Grisel S."/>
            <person name="Petersen M."/>
            <person name="Berrin J.G."/>
            <person name="Delaux P.M."/>
            <person name="Dal Grande F."/>
            <person name="Keller J."/>
        </authorList>
    </citation>
    <scope>NUCLEOTIDE SEQUENCE [LARGE SCALE GENOMIC DNA]</scope>
    <source>
        <strain evidence="1 2">SAG 2036</strain>
    </source>
</reference>
<evidence type="ECO:0000313" key="1">
    <source>
        <dbReference type="EMBL" id="KAK9807320.1"/>
    </source>
</evidence>
<evidence type="ECO:0000313" key="2">
    <source>
        <dbReference type="Proteomes" id="UP001465755"/>
    </source>
</evidence>
<comment type="caution">
    <text evidence="1">The sequence shown here is derived from an EMBL/GenBank/DDBJ whole genome shotgun (WGS) entry which is preliminary data.</text>
</comment>
<gene>
    <name evidence="1" type="ORF">WJX73_001467</name>
</gene>
<proteinExistence type="predicted"/>
<sequence>MQENRQQVEVFVHQCVAYYFKNRMDNIDTRDEDVMLRSLELRSIMFSFTLVLGILESADGLNRAVNNAMLVTPNSPHAPKNATGRPEQEHSSLLYNWSWLIMPLKLITCLDIIVRIFSVLKSLPATLSSRDRLFAKLKDRRIQFGLKHWAGLSVVLSLFLPLDSNFPTIRTAWGPVFAYLAVATAFTEKSP</sequence>
<dbReference type="AlphaFoldDB" id="A0AAW1PFY5"/>
<keyword evidence="2" id="KW-1185">Reference proteome</keyword>
<accession>A0AAW1PFY5</accession>
<protein>
    <submittedName>
        <fullName evidence="1">Uncharacterized protein</fullName>
    </submittedName>
</protein>
<dbReference type="Proteomes" id="UP001465755">
    <property type="component" value="Unassembled WGS sequence"/>
</dbReference>
<name>A0AAW1PFY5_9CHLO</name>
<dbReference type="EMBL" id="JALJOQ010000031">
    <property type="protein sequence ID" value="KAK9807320.1"/>
    <property type="molecule type" value="Genomic_DNA"/>
</dbReference>
<organism evidence="1 2">
    <name type="scientific">Symbiochloris irregularis</name>
    <dbReference type="NCBI Taxonomy" id="706552"/>
    <lineage>
        <taxon>Eukaryota</taxon>
        <taxon>Viridiplantae</taxon>
        <taxon>Chlorophyta</taxon>
        <taxon>core chlorophytes</taxon>
        <taxon>Trebouxiophyceae</taxon>
        <taxon>Trebouxiales</taxon>
        <taxon>Trebouxiaceae</taxon>
        <taxon>Symbiochloris</taxon>
    </lineage>
</organism>